<gene>
    <name evidence="1" type="ORF">Hamer_G002802</name>
</gene>
<sequence length="117" mass="14072">MTPLLKLEKISTKLRNYYFRGTLLFSLLSKQWMMWEEKGKSIVRSSQYCIYTVYFYPSRNYNIRVISSFLPSSHNKTKLFTHKNSSYSFSTKHLSSWENKVFVTLFFFYISTVSHFL</sequence>
<organism evidence="1 2">
    <name type="scientific">Homarus americanus</name>
    <name type="common">American lobster</name>
    <dbReference type="NCBI Taxonomy" id="6706"/>
    <lineage>
        <taxon>Eukaryota</taxon>
        <taxon>Metazoa</taxon>
        <taxon>Ecdysozoa</taxon>
        <taxon>Arthropoda</taxon>
        <taxon>Crustacea</taxon>
        <taxon>Multicrustacea</taxon>
        <taxon>Malacostraca</taxon>
        <taxon>Eumalacostraca</taxon>
        <taxon>Eucarida</taxon>
        <taxon>Decapoda</taxon>
        <taxon>Pleocyemata</taxon>
        <taxon>Astacidea</taxon>
        <taxon>Nephropoidea</taxon>
        <taxon>Nephropidae</taxon>
        <taxon>Homarus</taxon>
    </lineage>
</organism>
<accession>A0A8J5JSM0</accession>
<proteinExistence type="predicted"/>
<evidence type="ECO:0000313" key="2">
    <source>
        <dbReference type="Proteomes" id="UP000747542"/>
    </source>
</evidence>
<comment type="caution">
    <text evidence="1">The sequence shown here is derived from an EMBL/GenBank/DDBJ whole genome shotgun (WGS) entry which is preliminary data.</text>
</comment>
<name>A0A8J5JSM0_HOMAM</name>
<reference evidence="1" key="1">
    <citation type="journal article" date="2021" name="Sci. Adv.">
        <title>The American lobster genome reveals insights on longevity, neural, and immune adaptations.</title>
        <authorList>
            <person name="Polinski J.M."/>
            <person name="Zimin A.V."/>
            <person name="Clark K.F."/>
            <person name="Kohn A.B."/>
            <person name="Sadowski N."/>
            <person name="Timp W."/>
            <person name="Ptitsyn A."/>
            <person name="Khanna P."/>
            <person name="Romanova D.Y."/>
            <person name="Williams P."/>
            <person name="Greenwood S.J."/>
            <person name="Moroz L.L."/>
            <person name="Walt D.R."/>
            <person name="Bodnar A.G."/>
        </authorList>
    </citation>
    <scope>NUCLEOTIDE SEQUENCE</scope>
    <source>
        <strain evidence="1">GMGI-L3</strain>
    </source>
</reference>
<dbReference type="AlphaFoldDB" id="A0A8J5JSM0"/>
<protein>
    <submittedName>
        <fullName evidence="1">Uncharacterized protein</fullName>
    </submittedName>
</protein>
<dbReference type="EMBL" id="JAHLQT010026447">
    <property type="protein sequence ID" value="KAG7163592.1"/>
    <property type="molecule type" value="Genomic_DNA"/>
</dbReference>
<keyword evidence="2" id="KW-1185">Reference proteome</keyword>
<dbReference type="Proteomes" id="UP000747542">
    <property type="component" value="Unassembled WGS sequence"/>
</dbReference>
<evidence type="ECO:0000313" key="1">
    <source>
        <dbReference type="EMBL" id="KAG7163592.1"/>
    </source>
</evidence>